<dbReference type="AlphaFoldDB" id="A0A081XNK3"/>
<sequence length="119" mass="12453">MSVPHRAGMRPGPAPETGALTVPVRGELDDAGGQELIAVVVAHLGSPEPPPAVRLDFRELEGVDPLGLAALLMIHRHTSAAGAVLRLDNRPRSLERLLRQTNVLDHLTAAEAGRTGPGG</sequence>
<dbReference type="STRING" id="55952.BU52_22140"/>
<evidence type="ECO:0000313" key="4">
    <source>
        <dbReference type="Proteomes" id="UP000028341"/>
    </source>
</evidence>
<dbReference type="Pfam" id="PF13466">
    <property type="entry name" value="STAS_2"/>
    <property type="match status" value="1"/>
</dbReference>
<proteinExistence type="predicted"/>
<dbReference type="EMBL" id="JFCB01000020">
    <property type="protein sequence ID" value="KES05126.1"/>
    <property type="molecule type" value="Genomic_DNA"/>
</dbReference>
<evidence type="ECO:0000256" key="1">
    <source>
        <dbReference type="SAM" id="MobiDB-lite"/>
    </source>
</evidence>
<dbReference type="CDD" id="cd07043">
    <property type="entry name" value="STAS_anti-anti-sigma_factors"/>
    <property type="match status" value="1"/>
</dbReference>
<dbReference type="InterPro" id="IPR058548">
    <property type="entry name" value="MlaB-like_STAS"/>
</dbReference>
<dbReference type="InterPro" id="IPR002645">
    <property type="entry name" value="STAS_dom"/>
</dbReference>
<comment type="caution">
    <text evidence="3">The sequence shown here is derived from an EMBL/GenBank/DDBJ whole genome shotgun (WGS) entry which is preliminary data.</text>
</comment>
<accession>A0A081XNK3</accession>
<dbReference type="InterPro" id="IPR036513">
    <property type="entry name" value="STAS_dom_sf"/>
</dbReference>
<dbReference type="PROSITE" id="PS50801">
    <property type="entry name" value="STAS"/>
    <property type="match status" value="1"/>
</dbReference>
<reference evidence="3 4" key="1">
    <citation type="submission" date="2014-02" db="EMBL/GenBank/DDBJ databases">
        <title>The genome announcement of Streptomyces toyocaensis NRRL15009.</title>
        <authorList>
            <person name="Hong H.-J."/>
            <person name="Kwun M.J."/>
        </authorList>
    </citation>
    <scope>NUCLEOTIDE SEQUENCE [LARGE SCALE GENOMIC DNA]</scope>
    <source>
        <strain evidence="3 4">NRRL 15009</strain>
    </source>
</reference>
<name>A0A081XNK3_STRTO</name>
<protein>
    <recommendedName>
        <fullName evidence="2">STAS domain-containing protein</fullName>
    </recommendedName>
</protein>
<feature type="domain" description="STAS" evidence="2">
    <location>
        <begin position="18"/>
        <end position="119"/>
    </location>
</feature>
<keyword evidence="4" id="KW-1185">Reference proteome</keyword>
<organism evidence="3 4">
    <name type="scientific">Streptomyces toyocaensis</name>
    <dbReference type="NCBI Taxonomy" id="55952"/>
    <lineage>
        <taxon>Bacteria</taxon>
        <taxon>Bacillati</taxon>
        <taxon>Actinomycetota</taxon>
        <taxon>Actinomycetes</taxon>
        <taxon>Kitasatosporales</taxon>
        <taxon>Streptomycetaceae</taxon>
        <taxon>Streptomyces</taxon>
    </lineage>
</organism>
<evidence type="ECO:0000313" key="3">
    <source>
        <dbReference type="EMBL" id="KES05126.1"/>
    </source>
</evidence>
<dbReference type="SUPFAM" id="SSF52091">
    <property type="entry name" value="SpoIIaa-like"/>
    <property type="match status" value="1"/>
</dbReference>
<gene>
    <name evidence="3" type="ORF">BU52_22140</name>
</gene>
<dbReference type="Proteomes" id="UP000028341">
    <property type="component" value="Unassembled WGS sequence"/>
</dbReference>
<dbReference type="eggNOG" id="COG1366">
    <property type="taxonomic scope" value="Bacteria"/>
</dbReference>
<evidence type="ECO:0000259" key="2">
    <source>
        <dbReference type="PROSITE" id="PS50801"/>
    </source>
</evidence>
<feature type="region of interest" description="Disordered" evidence="1">
    <location>
        <begin position="1"/>
        <end position="20"/>
    </location>
</feature>
<dbReference type="Gene3D" id="3.30.750.24">
    <property type="entry name" value="STAS domain"/>
    <property type="match status" value="1"/>
</dbReference>